<feature type="transmembrane region" description="Helical" evidence="6">
    <location>
        <begin position="12"/>
        <end position="31"/>
    </location>
</feature>
<feature type="region of interest" description="Disordered" evidence="5">
    <location>
        <begin position="293"/>
        <end position="321"/>
    </location>
</feature>
<comment type="caution">
    <text evidence="7">The sequence shown here is derived from an EMBL/GenBank/DDBJ whole genome shotgun (WGS) entry which is preliminary data.</text>
</comment>
<keyword evidence="4" id="KW-0106">Calcium</keyword>
<keyword evidence="3" id="KW-0732">Signal</keyword>
<evidence type="ECO:0000313" key="7">
    <source>
        <dbReference type="EMBL" id="PIW36292.1"/>
    </source>
</evidence>
<dbReference type="Proteomes" id="UP000230292">
    <property type="component" value="Unassembled WGS sequence"/>
</dbReference>
<feature type="region of interest" description="Disordered" evidence="5">
    <location>
        <begin position="106"/>
        <end position="140"/>
    </location>
</feature>
<keyword evidence="6" id="KW-0472">Membrane</keyword>
<dbReference type="InterPro" id="IPR059100">
    <property type="entry name" value="TSP3_bac"/>
</dbReference>
<evidence type="ECO:0000256" key="2">
    <source>
        <dbReference type="ARBA" id="ARBA00022525"/>
    </source>
</evidence>
<keyword evidence="6" id="KW-1133">Transmembrane helix</keyword>
<keyword evidence="6" id="KW-0812">Transmembrane</keyword>
<evidence type="ECO:0000256" key="3">
    <source>
        <dbReference type="ARBA" id="ARBA00022729"/>
    </source>
</evidence>
<comment type="subcellular location">
    <subcellularLocation>
        <location evidence="1">Secreted</location>
    </subcellularLocation>
</comment>
<sequence length="321" mass="33524">MAINPTKIDRYSVYGLAAIGVVVLIGGIFQLRSDLSTTKRDVFDATREEIIAKILAAGDDPDKILGDTDANAEELIRKQQSDTDGDGLTDFDEEFIYNTSPFLKDSDSDGISDGDELANNTNPNCPEGQPCSSASSGGDGTEVAAAGAFAEFNPAEQGVLGVDLANAPAADELLPKNADGSIDIAGVRALLLEQGISQDILDSTSDADIVSVAEEAAKQAQSGANAIVQVQDEVASIRNMSVKEKRTFLIDSGLAQSDVDALSDDLIVQLVDEAVIEATNQVFEGDQALLGGAGVTDTTQSSNQETESNSSSISNSIEENN</sequence>
<gene>
    <name evidence="7" type="ORF">COW24_06075</name>
</gene>
<feature type="compositionally biased region" description="Low complexity" evidence="5">
    <location>
        <begin position="299"/>
        <end position="321"/>
    </location>
</feature>
<keyword evidence="2" id="KW-0964">Secreted</keyword>
<proteinExistence type="predicted"/>
<accession>A0A2M7H220</accession>
<protein>
    <submittedName>
        <fullName evidence="7">Uncharacterized protein</fullName>
    </submittedName>
</protein>
<name>A0A2M7H220_9BACT</name>
<dbReference type="EMBL" id="PFGC01000063">
    <property type="protein sequence ID" value="PIW36292.1"/>
    <property type="molecule type" value="Genomic_DNA"/>
</dbReference>
<evidence type="ECO:0000256" key="4">
    <source>
        <dbReference type="ARBA" id="ARBA00022837"/>
    </source>
</evidence>
<evidence type="ECO:0000256" key="6">
    <source>
        <dbReference type="SAM" id="Phobius"/>
    </source>
</evidence>
<evidence type="ECO:0000256" key="1">
    <source>
        <dbReference type="ARBA" id="ARBA00004613"/>
    </source>
</evidence>
<feature type="compositionally biased region" description="Polar residues" evidence="5">
    <location>
        <begin position="118"/>
        <end position="136"/>
    </location>
</feature>
<evidence type="ECO:0000256" key="5">
    <source>
        <dbReference type="SAM" id="MobiDB-lite"/>
    </source>
</evidence>
<reference evidence="7 8" key="1">
    <citation type="submission" date="2017-09" db="EMBL/GenBank/DDBJ databases">
        <title>Depth-based differentiation of microbial function through sediment-hosted aquifers and enrichment of novel symbionts in the deep terrestrial subsurface.</title>
        <authorList>
            <person name="Probst A.J."/>
            <person name="Ladd B."/>
            <person name="Jarett J.K."/>
            <person name="Geller-Mcgrath D.E."/>
            <person name="Sieber C.M."/>
            <person name="Emerson J.B."/>
            <person name="Anantharaman K."/>
            <person name="Thomas B.C."/>
            <person name="Malmstrom R."/>
            <person name="Stieglmeier M."/>
            <person name="Klingl A."/>
            <person name="Woyke T."/>
            <person name="Ryan C.M."/>
            <person name="Banfield J.F."/>
        </authorList>
    </citation>
    <scope>NUCLEOTIDE SEQUENCE [LARGE SCALE GENOMIC DNA]</scope>
    <source>
        <strain evidence="7">CG15_BIG_FIL_POST_REV_8_21_14_020_45_12</strain>
    </source>
</reference>
<dbReference type="Pfam" id="PF18884">
    <property type="entry name" value="TSP3_bac"/>
    <property type="match status" value="2"/>
</dbReference>
<organism evidence="7 8">
    <name type="scientific">Candidatus Kerfeldbacteria bacterium CG15_BIG_FIL_POST_REV_8_21_14_020_45_12</name>
    <dbReference type="NCBI Taxonomy" id="2014247"/>
    <lineage>
        <taxon>Bacteria</taxon>
        <taxon>Candidatus Kerfeldiibacteriota</taxon>
    </lineage>
</organism>
<dbReference type="AlphaFoldDB" id="A0A2M7H220"/>
<evidence type="ECO:0000313" key="8">
    <source>
        <dbReference type="Proteomes" id="UP000230292"/>
    </source>
</evidence>